<organism evidence="1 2">
    <name type="scientific">Symbiodinium microadriaticum</name>
    <name type="common">Dinoflagellate</name>
    <name type="synonym">Zooxanthella microadriatica</name>
    <dbReference type="NCBI Taxonomy" id="2951"/>
    <lineage>
        <taxon>Eukaryota</taxon>
        <taxon>Sar</taxon>
        <taxon>Alveolata</taxon>
        <taxon>Dinophyceae</taxon>
        <taxon>Suessiales</taxon>
        <taxon>Symbiodiniaceae</taxon>
        <taxon>Symbiodinium</taxon>
    </lineage>
</organism>
<name>A0A1Q9E054_SYMMI</name>
<comment type="caution">
    <text evidence="1">The sequence shown here is derived from an EMBL/GenBank/DDBJ whole genome shotgun (WGS) entry which is preliminary data.</text>
</comment>
<sequence>MLYLTDVVSGIQELVQALYDEMWSEFMQTRMPWKYVWSDDTSTTPNHDIGTLLRQCHVCNEDTDRCTNQNMFRRLQLLEEVLQVERDKRCRLLEALVGEATTPRKRRGMQGSRQQEDEESLAESLLARKILPSTRVTLQLAMPELDGLFGRSSPEWEGPAEADPLQLEVKPLVQPRKVEELAPEAKSYKAYRVSFKNQEAASATARRVVSVAFSPAIPHKLAVVSGTYGYVEDDILNLMNFTPT</sequence>
<keyword evidence="2" id="KW-1185">Reference proteome</keyword>
<dbReference type="AlphaFoldDB" id="A0A1Q9E054"/>
<accession>A0A1Q9E054</accession>
<dbReference type="OrthoDB" id="448752at2759"/>
<evidence type="ECO:0000313" key="1">
    <source>
        <dbReference type="EMBL" id="OLQ00801.1"/>
    </source>
</evidence>
<gene>
    <name evidence="1" type="ORF">AK812_SmicGene16500</name>
</gene>
<protein>
    <submittedName>
        <fullName evidence="1">Uncharacterized protein</fullName>
    </submittedName>
</protein>
<evidence type="ECO:0000313" key="2">
    <source>
        <dbReference type="Proteomes" id="UP000186817"/>
    </source>
</evidence>
<dbReference type="EMBL" id="LSRX01000315">
    <property type="protein sequence ID" value="OLQ00801.1"/>
    <property type="molecule type" value="Genomic_DNA"/>
</dbReference>
<dbReference type="Proteomes" id="UP000186817">
    <property type="component" value="Unassembled WGS sequence"/>
</dbReference>
<proteinExistence type="predicted"/>
<reference evidence="1 2" key="1">
    <citation type="submission" date="2016-02" db="EMBL/GenBank/DDBJ databases">
        <title>Genome analysis of coral dinoflagellate symbionts highlights evolutionary adaptations to a symbiotic lifestyle.</title>
        <authorList>
            <person name="Aranda M."/>
            <person name="Li Y."/>
            <person name="Liew Y.J."/>
            <person name="Baumgarten S."/>
            <person name="Simakov O."/>
            <person name="Wilson M."/>
            <person name="Piel J."/>
            <person name="Ashoor H."/>
            <person name="Bougouffa S."/>
            <person name="Bajic V.B."/>
            <person name="Ryu T."/>
            <person name="Ravasi T."/>
            <person name="Bayer T."/>
            <person name="Micklem G."/>
            <person name="Kim H."/>
            <person name="Bhak J."/>
            <person name="Lajeunesse T.C."/>
            <person name="Voolstra C.R."/>
        </authorList>
    </citation>
    <scope>NUCLEOTIDE SEQUENCE [LARGE SCALE GENOMIC DNA]</scope>
    <source>
        <strain evidence="1 2">CCMP2467</strain>
    </source>
</reference>